<reference evidence="8 9" key="1">
    <citation type="journal article" date="2023" name="BMC Biotechnol.">
        <title>Vitis rotundifolia cv Carlos genome sequencing.</title>
        <authorList>
            <person name="Huff M."/>
            <person name="Hulse-Kemp A."/>
            <person name="Scheffler B."/>
            <person name="Youngblood R."/>
            <person name="Simpson S."/>
            <person name="Babiker E."/>
            <person name="Staton M."/>
        </authorList>
    </citation>
    <scope>NUCLEOTIDE SEQUENCE [LARGE SCALE GENOMIC DNA]</scope>
    <source>
        <tissue evidence="8">Leaf</tissue>
    </source>
</reference>
<evidence type="ECO:0000256" key="2">
    <source>
        <dbReference type="ARBA" id="ARBA00004555"/>
    </source>
</evidence>
<name>A0AA39DXA3_VITRO</name>
<dbReference type="PROSITE" id="PS50942">
    <property type="entry name" value="ENTH"/>
    <property type="match status" value="1"/>
</dbReference>
<keyword evidence="5" id="KW-0968">Cytoplasmic vesicle</keyword>
<dbReference type="AlphaFoldDB" id="A0AA39DXA3"/>
<dbReference type="GO" id="GO:0030276">
    <property type="term" value="F:clathrin binding"/>
    <property type="evidence" value="ECO:0007669"/>
    <property type="project" value="TreeGrafter"/>
</dbReference>
<evidence type="ECO:0000256" key="5">
    <source>
        <dbReference type="ARBA" id="ARBA00023329"/>
    </source>
</evidence>
<accession>A0AA39DXA3</accession>
<protein>
    <recommendedName>
        <fullName evidence="7">ENTH domain-containing protein</fullName>
    </recommendedName>
</protein>
<comment type="similarity">
    <text evidence="3">Belongs to the epsin family.</text>
</comment>
<dbReference type="CDD" id="cd03571">
    <property type="entry name" value="ENTH"/>
    <property type="match status" value="1"/>
</dbReference>
<dbReference type="GO" id="GO:0005886">
    <property type="term" value="C:plasma membrane"/>
    <property type="evidence" value="ECO:0007669"/>
    <property type="project" value="TreeGrafter"/>
</dbReference>
<dbReference type="GO" id="GO:0005543">
    <property type="term" value="F:phospholipid binding"/>
    <property type="evidence" value="ECO:0007669"/>
    <property type="project" value="TreeGrafter"/>
</dbReference>
<dbReference type="SMART" id="SM00273">
    <property type="entry name" value="ENTH"/>
    <property type="match status" value="1"/>
</dbReference>
<dbReference type="GO" id="GO:0005768">
    <property type="term" value="C:endosome"/>
    <property type="evidence" value="ECO:0007669"/>
    <property type="project" value="TreeGrafter"/>
</dbReference>
<dbReference type="PANTHER" id="PTHR12276">
    <property type="entry name" value="EPSIN/ENT-RELATED"/>
    <property type="match status" value="1"/>
</dbReference>
<feature type="domain" description="ENTH" evidence="7">
    <location>
        <begin position="18"/>
        <end position="150"/>
    </location>
</feature>
<dbReference type="PANTHER" id="PTHR12276:SF91">
    <property type="entry name" value="CLATHRIN INTERACTOR EPSIN 2-RELATED"/>
    <property type="match status" value="1"/>
</dbReference>
<gene>
    <name evidence="8" type="ORF">PVL29_006610</name>
</gene>
<comment type="subcellular location">
    <subcellularLocation>
        <location evidence="1">Cytoplasmic vesicle</location>
        <location evidence="1">Clathrin-coated vesicle</location>
    </subcellularLocation>
    <subcellularLocation>
        <location evidence="2">Golgi apparatus</location>
    </subcellularLocation>
</comment>
<dbReference type="Pfam" id="PF01417">
    <property type="entry name" value="ENTH"/>
    <property type="match status" value="1"/>
</dbReference>
<sequence>MKKAIGQTVRDLKREVNKKVLKVPGIEQKVLDATSNEPWGPHGTHLADIAQATRNYHEYQMIMSVIWKRINDTGKNWRHVYKALTVLDYLVGHGSERVIDEIREHIYQISTLSEFQYIDSSGRDQGSNVRKKSQSLVSLVNDKERIQEVRQKAAANRDKFRNTNSAGGMYRPSSYSSSGGYGDRYDDDRYEGRYGRDEDRNGYGREREWGSRDDDRYGRNGDSYGPEGDRYGRDSDERYGRDGYKDDDYRGRSRSNEDYQYGSRSRSADRDRDRAFDEESNHSSRGGARTDEHPQFGRQLERKFSEQNLDAPPSYEEAVADAHSPVHDERY</sequence>
<evidence type="ECO:0000256" key="6">
    <source>
        <dbReference type="SAM" id="MobiDB-lite"/>
    </source>
</evidence>
<dbReference type="InterPro" id="IPR013809">
    <property type="entry name" value="ENTH"/>
</dbReference>
<dbReference type="GO" id="GO:0006897">
    <property type="term" value="P:endocytosis"/>
    <property type="evidence" value="ECO:0007669"/>
    <property type="project" value="TreeGrafter"/>
</dbReference>
<proteinExistence type="inferred from homology"/>
<feature type="compositionally biased region" description="Basic and acidic residues" evidence="6">
    <location>
        <begin position="266"/>
        <end position="305"/>
    </location>
</feature>
<evidence type="ECO:0000256" key="4">
    <source>
        <dbReference type="ARBA" id="ARBA00023034"/>
    </source>
</evidence>
<evidence type="ECO:0000313" key="9">
    <source>
        <dbReference type="Proteomes" id="UP001168098"/>
    </source>
</evidence>
<feature type="compositionally biased region" description="Basic and acidic residues" evidence="6">
    <location>
        <begin position="150"/>
        <end position="161"/>
    </location>
</feature>
<keyword evidence="9" id="KW-1185">Reference proteome</keyword>
<evidence type="ECO:0000313" key="8">
    <source>
        <dbReference type="EMBL" id="KAJ9701336.1"/>
    </source>
</evidence>
<dbReference type="FunFam" id="1.25.40.90:FF:000006">
    <property type="entry name" value="Clathrin interactor 1"/>
    <property type="match status" value="1"/>
</dbReference>
<dbReference type="EMBL" id="JARBHA010000005">
    <property type="protein sequence ID" value="KAJ9701336.1"/>
    <property type="molecule type" value="Genomic_DNA"/>
</dbReference>
<feature type="compositionally biased region" description="Basic and acidic residues" evidence="6">
    <location>
        <begin position="183"/>
        <end position="219"/>
    </location>
</feature>
<keyword evidence="4" id="KW-0333">Golgi apparatus</keyword>
<dbReference type="GO" id="GO:0030125">
    <property type="term" value="C:clathrin vesicle coat"/>
    <property type="evidence" value="ECO:0007669"/>
    <property type="project" value="TreeGrafter"/>
</dbReference>
<feature type="compositionally biased region" description="Basic and acidic residues" evidence="6">
    <location>
        <begin position="227"/>
        <end position="257"/>
    </location>
</feature>
<feature type="region of interest" description="Disordered" evidence="6">
    <location>
        <begin position="150"/>
        <end position="331"/>
    </location>
</feature>
<organism evidence="8 9">
    <name type="scientific">Vitis rotundifolia</name>
    <name type="common">Muscadine grape</name>
    <dbReference type="NCBI Taxonomy" id="103349"/>
    <lineage>
        <taxon>Eukaryota</taxon>
        <taxon>Viridiplantae</taxon>
        <taxon>Streptophyta</taxon>
        <taxon>Embryophyta</taxon>
        <taxon>Tracheophyta</taxon>
        <taxon>Spermatophyta</taxon>
        <taxon>Magnoliopsida</taxon>
        <taxon>eudicotyledons</taxon>
        <taxon>Gunneridae</taxon>
        <taxon>Pentapetalae</taxon>
        <taxon>rosids</taxon>
        <taxon>Vitales</taxon>
        <taxon>Vitaceae</taxon>
        <taxon>Viteae</taxon>
        <taxon>Vitis</taxon>
    </lineage>
</organism>
<evidence type="ECO:0000256" key="1">
    <source>
        <dbReference type="ARBA" id="ARBA00004132"/>
    </source>
</evidence>
<evidence type="ECO:0000256" key="3">
    <source>
        <dbReference type="ARBA" id="ARBA00010130"/>
    </source>
</evidence>
<dbReference type="SUPFAM" id="SSF48464">
    <property type="entry name" value="ENTH/VHS domain"/>
    <property type="match status" value="1"/>
</dbReference>
<dbReference type="InterPro" id="IPR008942">
    <property type="entry name" value="ENTH_VHS"/>
</dbReference>
<dbReference type="GO" id="GO:0005794">
    <property type="term" value="C:Golgi apparatus"/>
    <property type="evidence" value="ECO:0007669"/>
    <property type="project" value="UniProtKB-SubCell"/>
</dbReference>
<comment type="caution">
    <text evidence="8">The sequence shown here is derived from an EMBL/GenBank/DDBJ whole genome shotgun (WGS) entry which is preliminary data.</text>
</comment>
<evidence type="ECO:0000259" key="7">
    <source>
        <dbReference type="PROSITE" id="PS50942"/>
    </source>
</evidence>
<dbReference type="Proteomes" id="UP001168098">
    <property type="component" value="Unassembled WGS sequence"/>
</dbReference>
<dbReference type="Gene3D" id="1.25.40.90">
    <property type="match status" value="1"/>
</dbReference>